<sequence length="34" mass="4082">MGGVFSCTSFQRYSFKICKNWNFHLPNCKFIVDY</sequence>
<reference evidence="1 2" key="1">
    <citation type="journal article" date="1998" name="Science">
        <title>Genome sequence of the nematode C. elegans: a platform for investigating biology.</title>
        <authorList>
            <consortium name="The C. elegans sequencing consortium"/>
            <person name="Sulson J.E."/>
            <person name="Waterston R."/>
        </authorList>
    </citation>
    <scope>NUCLEOTIDE SEQUENCE [LARGE SCALE GENOMIC DNA]</scope>
    <source>
        <strain evidence="1 2">Bristol N2</strain>
    </source>
</reference>
<dbReference type="HOGENOM" id="CLU_3377570_0_0_1"/>
<dbReference type="EMBL" id="BX284603">
    <property type="protein sequence ID" value="CCD73249.1"/>
    <property type="molecule type" value="Genomic_DNA"/>
</dbReference>
<accession>Q8IA65</accession>
<dbReference type="AGR" id="WB:WBGene00019916"/>
<dbReference type="InParanoid" id="Q8IA65"/>
<dbReference type="KEGG" id="cel:CELE_R06B10.7"/>
<keyword evidence="2" id="KW-1185">Reference proteome</keyword>
<evidence type="ECO:0000313" key="2">
    <source>
        <dbReference type="Proteomes" id="UP000001940"/>
    </source>
</evidence>
<dbReference type="CTD" id="175260"/>
<protein>
    <submittedName>
        <fullName evidence="1">Uncharacterized protein</fullName>
    </submittedName>
</protein>
<name>Q8IA65_CAEEL</name>
<dbReference type="RefSeq" id="NP_871703.1">
    <property type="nucleotide sequence ID" value="NM_181974.3"/>
</dbReference>
<proteinExistence type="predicted"/>
<dbReference type="UCSC" id="R06B10.7">
    <property type="organism name" value="c. elegans"/>
</dbReference>
<dbReference type="AlphaFoldDB" id="Q8IA65"/>
<dbReference type="WormBase" id="R06B10.7">
    <property type="protein sequence ID" value="CE32916"/>
    <property type="gene ID" value="WBGene00019916"/>
</dbReference>
<gene>
    <name evidence="1" type="ORF">CELE_R06B10.7</name>
    <name evidence="1 3" type="ORF">R06B10.7</name>
</gene>
<organism evidence="1 2">
    <name type="scientific">Caenorhabditis elegans</name>
    <dbReference type="NCBI Taxonomy" id="6239"/>
    <lineage>
        <taxon>Eukaryota</taxon>
        <taxon>Metazoa</taxon>
        <taxon>Ecdysozoa</taxon>
        <taxon>Nematoda</taxon>
        <taxon>Chromadorea</taxon>
        <taxon>Rhabditida</taxon>
        <taxon>Rhabditina</taxon>
        <taxon>Rhabditomorpha</taxon>
        <taxon>Rhabditoidea</taxon>
        <taxon>Rhabditidae</taxon>
        <taxon>Peloderinae</taxon>
        <taxon>Caenorhabditis</taxon>
    </lineage>
</organism>
<evidence type="ECO:0000313" key="3">
    <source>
        <dbReference type="WormBase" id="R06B10.7"/>
    </source>
</evidence>
<dbReference type="GeneID" id="175260"/>
<dbReference type="PaxDb" id="6239-R06B10.7"/>
<dbReference type="Proteomes" id="UP000001940">
    <property type="component" value="Chromosome III"/>
</dbReference>
<evidence type="ECO:0000313" key="1">
    <source>
        <dbReference type="EMBL" id="CCD73249.1"/>
    </source>
</evidence>